<feature type="domain" description="GIY-YIG" evidence="2">
    <location>
        <begin position="1"/>
        <end position="67"/>
    </location>
</feature>
<evidence type="ECO:0000259" key="2">
    <source>
        <dbReference type="PROSITE" id="PS50164"/>
    </source>
</evidence>
<gene>
    <name evidence="3" type="ORF">COU28_03430</name>
</gene>
<dbReference type="EMBL" id="PFBU01000063">
    <property type="protein sequence ID" value="PIR78122.1"/>
    <property type="molecule type" value="Genomic_DNA"/>
</dbReference>
<dbReference type="AlphaFoldDB" id="A0A2H0TZW7"/>
<dbReference type="SUPFAM" id="SSF82771">
    <property type="entry name" value="GIY-YIG endonuclease"/>
    <property type="match status" value="1"/>
</dbReference>
<feature type="non-terminal residue" evidence="3">
    <location>
        <position position="1"/>
    </location>
</feature>
<sequence length="75" mass="9107">SLTDNFTYIGSTEDLKKRFKEHNSGKTKSIKHRLPFKLVYYEAYETKYLARKREIELKKNSSKKEELFKRIFDIK</sequence>
<comment type="caution">
    <text evidence="3">The sequence shown here is derived from an EMBL/GenBank/DDBJ whole genome shotgun (WGS) entry which is preliminary data.</text>
</comment>
<organism evidence="3 4">
    <name type="scientific">Candidatus Magasanikbacteria bacterium CG10_big_fil_rev_8_21_14_0_10_36_16</name>
    <dbReference type="NCBI Taxonomy" id="1974645"/>
    <lineage>
        <taxon>Bacteria</taxon>
        <taxon>Candidatus Magasanikiibacteriota</taxon>
    </lineage>
</organism>
<accession>A0A2H0TZW7</accession>
<proteinExistence type="inferred from homology"/>
<dbReference type="InterPro" id="IPR035901">
    <property type="entry name" value="GIY-YIG_endonuc_sf"/>
</dbReference>
<dbReference type="PROSITE" id="PS50164">
    <property type="entry name" value="GIY_YIG"/>
    <property type="match status" value="1"/>
</dbReference>
<evidence type="ECO:0000256" key="1">
    <source>
        <dbReference type="ARBA" id="ARBA00007435"/>
    </source>
</evidence>
<dbReference type="PANTHER" id="PTHR34477:SF1">
    <property type="entry name" value="UPF0213 PROTEIN YHBQ"/>
    <property type="match status" value="1"/>
</dbReference>
<dbReference type="PANTHER" id="PTHR34477">
    <property type="entry name" value="UPF0213 PROTEIN YHBQ"/>
    <property type="match status" value="1"/>
</dbReference>
<dbReference type="InterPro" id="IPR000305">
    <property type="entry name" value="GIY-YIG_endonuc"/>
</dbReference>
<dbReference type="Pfam" id="PF01541">
    <property type="entry name" value="GIY-YIG"/>
    <property type="match status" value="1"/>
</dbReference>
<evidence type="ECO:0000313" key="3">
    <source>
        <dbReference type="EMBL" id="PIR78122.1"/>
    </source>
</evidence>
<reference evidence="4" key="1">
    <citation type="submission" date="2017-09" db="EMBL/GenBank/DDBJ databases">
        <title>Depth-based differentiation of microbial function through sediment-hosted aquifers and enrichment of novel symbionts in the deep terrestrial subsurface.</title>
        <authorList>
            <person name="Probst A.J."/>
            <person name="Ladd B."/>
            <person name="Jarett J.K."/>
            <person name="Geller-Mcgrath D.E."/>
            <person name="Sieber C.M.K."/>
            <person name="Emerson J.B."/>
            <person name="Anantharaman K."/>
            <person name="Thomas B.C."/>
            <person name="Malmstrom R."/>
            <person name="Stieglmeier M."/>
            <person name="Klingl A."/>
            <person name="Woyke T."/>
            <person name="Ryan C.M."/>
            <person name="Banfield J.F."/>
        </authorList>
    </citation>
    <scope>NUCLEOTIDE SEQUENCE [LARGE SCALE GENOMIC DNA]</scope>
</reference>
<dbReference type="InterPro" id="IPR050190">
    <property type="entry name" value="UPF0213_domain"/>
</dbReference>
<dbReference type="Gene3D" id="3.40.1440.10">
    <property type="entry name" value="GIY-YIG endonuclease"/>
    <property type="match status" value="1"/>
</dbReference>
<name>A0A2H0TZW7_9BACT</name>
<evidence type="ECO:0000313" key="4">
    <source>
        <dbReference type="Proteomes" id="UP000230852"/>
    </source>
</evidence>
<comment type="similarity">
    <text evidence="1">Belongs to the UPF0213 family.</text>
</comment>
<protein>
    <recommendedName>
        <fullName evidence="2">GIY-YIG domain-containing protein</fullName>
    </recommendedName>
</protein>
<dbReference type="Proteomes" id="UP000230852">
    <property type="component" value="Unassembled WGS sequence"/>
</dbReference>